<evidence type="ECO:0000256" key="6">
    <source>
        <dbReference type="ARBA" id="ARBA00023012"/>
    </source>
</evidence>
<sequence>MKAYRRYNFIPTYPETGMDTPVATPNRHGADGTAGRVRVLYVDADCDDITVVTETLSGSPDEFTVTVCETADDALTSLENASYDCVVSEYRLPDRDGIELLRAVRDQSFDLPFLLFTDDGDESVASNAISAGVTDYMTKTPLSEQTELLRQRITAAVARYLEEADILDRMTDGFFAVDEDWEFTYLNERGRRVIGRAMALDGDTADLLGQNIWEAVPSIEGTEFSKQYRRAMTKQEPTSFEGYFEPLQTWFDVSVYPSPTGISVYFRDITERHRHEEEIRSRERTLREIYGVISRKDLDFEEKVERLLEIGQNALKAETAALSHIDGDMYVFEIVRDRTGAIEAGDAVPLDATNCERAVVEEQTLVLADIAADRPELTAKAGYTEMGISCYLGTPVIVDGSVYGTFCFYGTERRDSFSEWEVTLVELMGNWISYEQERERREQELTRQRNRLEDFASVVSHDLRNPLNVAVGRLTLVDEEYDGDPEHVESLRRSLERMDELIDDVLALARGGHKVIDATETSLDDIITAAWDTVESSDATLERVDTDARITGDQTRLQQLFENLFRNSVEHGSTSSRLGADDSVEHSNDPVTVRVGTLADGRGFYVADDGPGIPEDERDEVFERGYTTSDDGTGFGLAIVSEIVDAHGGRITVAESEDGGVRFDVTGVQVD</sequence>
<dbReference type="AlphaFoldDB" id="Q5UXE0"/>
<dbReference type="eggNOG" id="arCOG02389">
    <property type="taxonomic scope" value="Archaea"/>
</dbReference>
<dbReference type="InterPro" id="IPR029016">
    <property type="entry name" value="GAF-like_dom_sf"/>
</dbReference>
<dbReference type="NCBIfam" id="TIGR00229">
    <property type="entry name" value="sensory_box"/>
    <property type="match status" value="1"/>
</dbReference>
<gene>
    <name evidence="10" type="primary">htlD</name>
    <name evidence="10" type="ordered locus">rrnAC3379</name>
</gene>
<dbReference type="InterPro" id="IPR004358">
    <property type="entry name" value="Sig_transdc_His_kin-like_C"/>
</dbReference>
<keyword evidence="6" id="KW-0902">Two-component regulatory system</keyword>
<name>Q5UXE0_HALMA</name>
<dbReference type="SMART" id="SM00388">
    <property type="entry name" value="HisKA"/>
    <property type="match status" value="1"/>
</dbReference>
<dbReference type="InterPro" id="IPR011006">
    <property type="entry name" value="CheY-like_superfamily"/>
</dbReference>
<dbReference type="SUPFAM" id="SSF55874">
    <property type="entry name" value="ATPase domain of HSP90 chaperone/DNA topoisomerase II/histidine kinase"/>
    <property type="match status" value="1"/>
</dbReference>
<dbReference type="PATRIC" id="fig|272569.17.peg.3900"/>
<dbReference type="Gene3D" id="3.30.565.10">
    <property type="entry name" value="Histidine kinase-like ATPase, C-terminal domain"/>
    <property type="match status" value="1"/>
</dbReference>
<dbReference type="GO" id="GO:0000155">
    <property type="term" value="F:phosphorelay sensor kinase activity"/>
    <property type="evidence" value="ECO:0007669"/>
    <property type="project" value="InterPro"/>
</dbReference>
<dbReference type="InterPro" id="IPR000014">
    <property type="entry name" value="PAS"/>
</dbReference>
<evidence type="ECO:0000256" key="7">
    <source>
        <dbReference type="PROSITE-ProRule" id="PRU00169"/>
    </source>
</evidence>
<dbReference type="InterPro" id="IPR003594">
    <property type="entry name" value="HATPase_dom"/>
</dbReference>
<dbReference type="InterPro" id="IPR003018">
    <property type="entry name" value="GAF"/>
</dbReference>
<keyword evidence="11" id="KW-1185">Reference proteome</keyword>
<dbReference type="Pfam" id="PF00512">
    <property type="entry name" value="HisKA"/>
    <property type="match status" value="1"/>
</dbReference>
<dbReference type="Gene3D" id="3.30.450.40">
    <property type="match status" value="1"/>
</dbReference>
<dbReference type="InterPro" id="IPR001789">
    <property type="entry name" value="Sig_transdc_resp-reg_receiver"/>
</dbReference>
<dbReference type="InterPro" id="IPR003661">
    <property type="entry name" value="HisK_dim/P_dom"/>
</dbReference>
<dbReference type="KEGG" id="hma:rrnAC3379"/>
<evidence type="ECO:0000256" key="5">
    <source>
        <dbReference type="ARBA" id="ARBA00022777"/>
    </source>
</evidence>
<dbReference type="PANTHER" id="PTHR43711">
    <property type="entry name" value="TWO-COMPONENT HISTIDINE KINASE"/>
    <property type="match status" value="1"/>
</dbReference>
<dbReference type="EC" id="2.7.13.3" evidence="2"/>
<dbReference type="InterPro" id="IPR036890">
    <property type="entry name" value="HATPase_C_sf"/>
</dbReference>
<evidence type="ECO:0000256" key="3">
    <source>
        <dbReference type="ARBA" id="ARBA00022553"/>
    </source>
</evidence>
<dbReference type="EMBL" id="AY596297">
    <property type="protein sequence ID" value="AAV48063.1"/>
    <property type="molecule type" value="Genomic_DNA"/>
</dbReference>
<dbReference type="SUPFAM" id="SSF52172">
    <property type="entry name" value="CheY-like"/>
    <property type="match status" value="1"/>
</dbReference>
<dbReference type="PRINTS" id="PR00344">
    <property type="entry name" value="BCTRLSENSOR"/>
</dbReference>
<evidence type="ECO:0000313" key="10">
    <source>
        <dbReference type="EMBL" id="AAV48063.1"/>
    </source>
</evidence>
<proteinExistence type="predicted"/>
<dbReference type="Gene3D" id="3.40.50.2300">
    <property type="match status" value="1"/>
</dbReference>
<dbReference type="PANTHER" id="PTHR43711:SF1">
    <property type="entry name" value="HISTIDINE KINASE 1"/>
    <property type="match status" value="1"/>
</dbReference>
<dbReference type="SUPFAM" id="SSF47384">
    <property type="entry name" value="Homodimeric domain of signal transducing histidine kinase"/>
    <property type="match status" value="1"/>
</dbReference>
<dbReference type="InterPro" id="IPR050736">
    <property type="entry name" value="Sensor_HK_Regulatory"/>
</dbReference>
<evidence type="ECO:0000256" key="1">
    <source>
        <dbReference type="ARBA" id="ARBA00000085"/>
    </source>
</evidence>
<dbReference type="SUPFAM" id="SSF55781">
    <property type="entry name" value="GAF domain-like"/>
    <property type="match status" value="1"/>
</dbReference>
<keyword evidence="4" id="KW-0808">Transferase</keyword>
<dbReference type="HOGENOM" id="CLU_000445_114_58_2"/>
<dbReference type="Gene3D" id="1.10.287.130">
    <property type="match status" value="1"/>
</dbReference>
<dbReference type="CDD" id="cd00156">
    <property type="entry name" value="REC"/>
    <property type="match status" value="1"/>
</dbReference>
<feature type="domain" description="Histidine kinase" evidence="8">
    <location>
        <begin position="458"/>
        <end position="666"/>
    </location>
</feature>
<keyword evidence="5" id="KW-0418">Kinase</keyword>
<evidence type="ECO:0000256" key="4">
    <source>
        <dbReference type="ARBA" id="ARBA00022679"/>
    </source>
</evidence>
<dbReference type="Pfam" id="PF00072">
    <property type="entry name" value="Response_reg"/>
    <property type="match status" value="1"/>
</dbReference>
<comment type="caution">
    <text evidence="7">Lacks conserved residue(s) required for the propagation of feature annotation.</text>
</comment>
<comment type="catalytic activity">
    <reaction evidence="1">
        <text>ATP + protein L-histidine = ADP + protein N-phospho-L-histidine.</text>
        <dbReference type="EC" id="2.7.13.3"/>
    </reaction>
</comment>
<evidence type="ECO:0000259" key="9">
    <source>
        <dbReference type="PROSITE" id="PS50110"/>
    </source>
</evidence>
<dbReference type="CDD" id="cd00082">
    <property type="entry name" value="HisKA"/>
    <property type="match status" value="1"/>
</dbReference>
<accession>Q5UXE0</accession>
<reference evidence="10 11" key="1">
    <citation type="journal article" date="2004" name="Genome Res.">
        <title>Genome sequence of Haloarcula marismortui: a halophilic archaeon from the Dead Sea.</title>
        <authorList>
            <person name="Baliga N.S."/>
            <person name="Bonneau R."/>
            <person name="Facciotti M.T."/>
            <person name="Pan M."/>
            <person name="Glusman G."/>
            <person name="Deutsch E.W."/>
            <person name="Shannon P."/>
            <person name="Chiu Y."/>
            <person name="Weng R.S."/>
            <person name="Gan R.R."/>
            <person name="Hung P."/>
            <person name="Date S.V."/>
            <person name="Marcotte E."/>
            <person name="Hood L."/>
            <person name="Ng W.V."/>
        </authorList>
    </citation>
    <scope>NUCLEOTIDE SEQUENCE [LARGE SCALE GENOMIC DNA]</scope>
    <source>
        <strain evidence="11">ATCC 43049 / DSM 3752 / JCM 8966 / VKM B-1809</strain>
    </source>
</reference>
<dbReference type="Gene3D" id="3.30.450.20">
    <property type="entry name" value="PAS domain"/>
    <property type="match status" value="1"/>
</dbReference>
<protein>
    <recommendedName>
        <fullName evidence="2">histidine kinase</fullName>
        <ecNumber evidence="2">2.7.13.3</ecNumber>
    </recommendedName>
</protein>
<dbReference type="InterPro" id="IPR036097">
    <property type="entry name" value="HisK_dim/P_sf"/>
</dbReference>
<dbReference type="CDD" id="cd00130">
    <property type="entry name" value="PAS"/>
    <property type="match status" value="1"/>
</dbReference>
<keyword evidence="3" id="KW-0597">Phosphoprotein</keyword>
<dbReference type="InterPro" id="IPR005467">
    <property type="entry name" value="His_kinase_dom"/>
</dbReference>
<feature type="domain" description="Response regulatory" evidence="9">
    <location>
        <begin position="38"/>
        <end position="154"/>
    </location>
</feature>
<dbReference type="InterPro" id="IPR035965">
    <property type="entry name" value="PAS-like_dom_sf"/>
</dbReference>
<dbReference type="SMART" id="SM00387">
    <property type="entry name" value="HATPase_c"/>
    <property type="match status" value="1"/>
</dbReference>
<dbReference type="STRING" id="272569.rrnAC3379"/>
<dbReference type="InterPro" id="IPR013656">
    <property type="entry name" value="PAS_4"/>
</dbReference>
<evidence type="ECO:0000256" key="2">
    <source>
        <dbReference type="ARBA" id="ARBA00012438"/>
    </source>
</evidence>
<dbReference type="PaxDb" id="272569-rrnAC3379"/>
<evidence type="ECO:0000259" key="8">
    <source>
        <dbReference type="PROSITE" id="PS50109"/>
    </source>
</evidence>
<dbReference type="PROSITE" id="PS50110">
    <property type="entry name" value="RESPONSE_REGULATORY"/>
    <property type="match status" value="1"/>
</dbReference>
<dbReference type="Pfam" id="PF08448">
    <property type="entry name" value="PAS_4"/>
    <property type="match status" value="1"/>
</dbReference>
<dbReference type="SUPFAM" id="SSF55785">
    <property type="entry name" value="PYP-like sensor domain (PAS domain)"/>
    <property type="match status" value="1"/>
</dbReference>
<dbReference type="eggNOG" id="arCOG02369">
    <property type="taxonomic scope" value="Archaea"/>
</dbReference>
<dbReference type="CDD" id="cd00075">
    <property type="entry name" value="HATPase"/>
    <property type="match status" value="1"/>
</dbReference>
<dbReference type="Pfam" id="PF01590">
    <property type="entry name" value="GAF"/>
    <property type="match status" value="1"/>
</dbReference>
<dbReference type="PROSITE" id="PS50109">
    <property type="entry name" value="HIS_KIN"/>
    <property type="match status" value="1"/>
</dbReference>
<dbReference type="Pfam" id="PF02518">
    <property type="entry name" value="HATPase_c"/>
    <property type="match status" value="1"/>
</dbReference>
<dbReference type="SMART" id="SM00448">
    <property type="entry name" value="REC"/>
    <property type="match status" value="1"/>
</dbReference>
<evidence type="ECO:0000313" key="11">
    <source>
        <dbReference type="Proteomes" id="UP000001169"/>
    </source>
</evidence>
<dbReference type="SMART" id="SM00065">
    <property type="entry name" value="GAF"/>
    <property type="match status" value="1"/>
</dbReference>
<dbReference type="Proteomes" id="UP000001169">
    <property type="component" value="Chromosome I"/>
</dbReference>
<dbReference type="EnsemblBacteria" id="AAV48063">
    <property type="protein sequence ID" value="AAV48063"/>
    <property type="gene ID" value="rrnAC3379"/>
</dbReference>
<organism evidence="10 11">
    <name type="scientific">Haloarcula marismortui (strain ATCC 43049 / DSM 3752 / JCM 8966 / VKM B-1809)</name>
    <name type="common">Halobacterium marismortui</name>
    <dbReference type="NCBI Taxonomy" id="272569"/>
    <lineage>
        <taxon>Archaea</taxon>
        <taxon>Methanobacteriati</taxon>
        <taxon>Methanobacteriota</taxon>
        <taxon>Stenosarchaea group</taxon>
        <taxon>Halobacteria</taxon>
        <taxon>Halobacteriales</taxon>
        <taxon>Haloarculaceae</taxon>
        <taxon>Haloarcula</taxon>
    </lineage>
</organism>